<evidence type="ECO:0000256" key="9">
    <source>
        <dbReference type="ARBA" id="ARBA00023140"/>
    </source>
</evidence>
<dbReference type="SUPFAM" id="SSF50044">
    <property type="entry name" value="SH3-domain"/>
    <property type="match status" value="1"/>
</dbReference>
<dbReference type="PANTHER" id="PTHR19332:SF1">
    <property type="entry name" value="PEROXISOMAL MEMBRANE PROTEIN PEX13"/>
    <property type="match status" value="1"/>
</dbReference>
<dbReference type="Pfam" id="PF04088">
    <property type="entry name" value="Peroxin-13_N"/>
    <property type="match status" value="1"/>
</dbReference>
<keyword evidence="8" id="KW-0472">Membrane</keyword>
<evidence type="ECO:0000256" key="12">
    <source>
        <dbReference type="ARBA" id="ARBA00046271"/>
    </source>
</evidence>
<dbReference type="InterPro" id="IPR001452">
    <property type="entry name" value="SH3_domain"/>
</dbReference>
<dbReference type="PANTHER" id="PTHR19332">
    <property type="entry name" value="PEROXISOMAL MEMBRANE PROTEIN PEX13"/>
    <property type="match status" value="1"/>
</dbReference>
<keyword evidence="5" id="KW-0653">Protein transport</keyword>
<evidence type="ECO:0000256" key="2">
    <source>
        <dbReference type="ARBA" id="ARBA00022443"/>
    </source>
</evidence>
<proteinExistence type="inferred from homology"/>
<evidence type="ECO:0000256" key="7">
    <source>
        <dbReference type="ARBA" id="ARBA00023010"/>
    </source>
</evidence>
<evidence type="ECO:0000313" key="16">
    <source>
        <dbReference type="WBParaSite" id="mrna-Wban_06509"/>
    </source>
</evidence>
<evidence type="ECO:0000256" key="3">
    <source>
        <dbReference type="ARBA" id="ARBA00022448"/>
    </source>
</evidence>
<keyword evidence="6" id="KW-1133">Transmembrane helix</keyword>
<dbReference type="GO" id="GO:1990429">
    <property type="term" value="C:peroxisomal importomer complex"/>
    <property type="evidence" value="ECO:0007669"/>
    <property type="project" value="TreeGrafter"/>
</dbReference>
<comment type="similarity">
    <text evidence="1">Belongs to the peroxin-13 family.</text>
</comment>
<evidence type="ECO:0000256" key="10">
    <source>
        <dbReference type="ARBA" id="ARBA00029693"/>
    </source>
</evidence>
<feature type="domain" description="Peroxin 13 N-terminal" evidence="13">
    <location>
        <begin position="60"/>
        <end position="212"/>
    </location>
</feature>
<sequence>MNYRYSWPNRPTTSPMTSCTCPHTFDHSSLSMRQAQSPIPVHTRCTFCTNVKNYTVDGKIAQLFGESTRGAFSSIEAVLAAVNSIADMLNATHHAVFSSFEAVFGAFDEFGKLKTQIHCLLASTALLKWLRYIWRLLLKCLRLKVSGDTGMEEVWMEIRRNPGMITSVYCKIYTLTTQETSSQLVPSNPFRWLPSLMFWLMAIGVPYLMYQSLGGIVDESMKWTTGNDGYYEALATEDHYAEENDKISFKRGDILRVAPREYQPRKLGYILACSAGGKKVGLVPIKKIQLTKRVVESSAFTGQDAVQLFDDVHASENNLYD</sequence>
<evidence type="ECO:0000256" key="6">
    <source>
        <dbReference type="ARBA" id="ARBA00022989"/>
    </source>
</evidence>
<protein>
    <recommendedName>
        <fullName evidence="11">Peroxisomal membrane protein PEX13</fullName>
    </recommendedName>
    <alternativeName>
        <fullName evidence="10">Peroxin-13</fullName>
    </alternativeName>
</protein>
<accession>A0AAF5PVJ3</accession>
<keyword evidence="9" id="KW-0576">Peroxisome</keyword>
<dbReference type="InterPro" id="IPR007223">
    <property type="entry name" value="Peroxin-13_N"/>
</dbReference>
<dbReference type="WBParaSite" id="mrna-Wban_06509">
    <property type="protein sequence ID" value="mrna-Wban_06509"/>
    <property type="gene ID" value="Wban_06509"/>
</dbReference>
<dbReference type="InterPro" id="IPR036028">
    <property type="entry name" value="SH3-like_dom_sf"/>
</dbReference>
<name>A0AAF5PVJ3_WUCBA</name>
<evidence type="ECO:0000256" key="1">
    <source>
        <dbReference type="ARBA" id="ARBA00006033"/>
    </source>
</evidence>
<evidence type="ECO:0000313" key="15">
    <source>
        <dbReference type="Proteomes" id="UP000093561"/>
    </source>
</evidence>
<evidence type="ECO:0000256" key="8">
    <source>
        <dbReference type="ARBA" id="ARBA00023136"/>
    </source>
</evidence>
<comment type="subcellular location">
    <subcellularLocation>
        <location evidence="12">Peroxisome membrane</location>
    </subcellularLocation>
</comment>
<evidence type="ECO:0000259" key="14">
    <source>
        <dbReference type="Pfam" id="PF07653"/>
    </source>
</evidence>
<evidence type="ECO:0000259" key="13">
    <source>
        <dbReference type="Pfam" id="PF04088"/>
    </source>
</evidence>
<keyword evidence="2" id="KW-0728">SH3 domain</keyword>
<dbReference type="GO" id="GO:0016560">
    <property type="term" value="P:protein import into peroxisome matrix, docking"/>
    <property type="evidence" value="ECO:0007669"/>
    <property type="project" value="InterPro"/>
</dbReference>
<dbReference type="Pfam" id="PF07653">
    <property type="entry name" value="SH3_2"/>
    <property type="match status" value="1"/>
</dbReference>
<organism evidence="15 16">
    <name type="scientific">Wuchereria bancrofti</name>
    <dbReference type="NCBI Taxonomy" id="6293"/>
    <lineage>
        <taxon>Eukaryota</taxon>
        <taxon>Metazoa</taxon>
        <taxon>Ecdysozoa</taxon>
        <taxon>Nematoda</taxon>
        <taxon>Chromadorea</taxon>
        <taxon>Rhabditida</taxon>
        <taxon>Spirurina</taxon>
        <taxon>Spiruromorpha</taxon>
        <taxon>Filarioidea</taxon>
        <taxon>Onchocercidae</taxon>
        <taxon>Wuchereria</taxon>
    </lineage>
</organism>
<keyword evidence="4" id="KW-0812">Transmembrane</keyword>
<dbReference type="AlphaFoldDB" id="A0AAF5PVJ3"/>
<reference evidence="15" key="2">
    <citation type="journal article" date="2016" name="Mol. Ecol.">
        <title>Population genomics of the filarial nematode parasite Wuchereria bancrofti from mosquitoes.</title>
        <authorList>
            <person name="Small S.T."/>
            <person name="Reimer L.J."/>
            <person name="Tisch D.J."/>
            <person name="King C.L."/>
            <person name="Christensen B.M."/>
            <person name="Siba P.M."/>
            <person name="Kazura J.W."/>
            <person name="Serre D."/>
            <person name="Zimmerman P.A."/>
        </authorList>
    </citation>
    <scope>NUCLEOTIDE SEQUENCE</scope>
    <source>
        <strain evidence="15">pt0022</strain>
    </source>
</reference>
<reference evidence="15" key="1">
    <citation type="submission" date="2015-03" db="EMBL/GenBank/DDBJ databases">
        <title>Wuchereria bancrofti Genome Sequencing Papua New Guinea Strain.</title>
        <authorList>
            <person name="Small S.T."/>
            <person name="Serre D."/>
            <person name="Zimmerman P.A."/>
        </authorList>
    </citation>
    <scope>NUCLEOTIDE SEQUENCE [LARGE SCALE GENOMIC DNA]</scope>
    <source>
        <strain evidence="15">pt0022</strain>
    </source>
</reference>
<dbReference type="CDD" id="cd11864">
    <property type="entry name" value="SH3_PEX13_eumet"/>
    <property type="match status" value="1"/>
</dbReference>
<reference evidence="16" key="3">
    <citation type="submission" date="2024-02" db="UniProtKB">
        <authorList>
            <consortium name="WormBaseParasite"/>
        </authorList>
    </citation>
    <scope>IDENTIFICATION</scope>
    <source>
        <strain evidence="16">pt0022</strain>
    </source>
</reference>
<keyword evidence="7" id="KW-0811">Translocation</keyword>
<feature type="domain" description="SH3" evidence="14">
    <location>
        <begin position="235"/>
        <end position="288"/>
    </location>
</feature>
<evidence type="ECO:0000256" key="4">
    <source>
        <dbReference type="ARBA" id="ARBA00022692"/>
    </source>
</evidence>
<evidence type="ECO:0000256" key="5">
    <source>
        <dbReference type="ARBA" id="ARBA00022927"/>
    </source>
</evidence>
<evidence type="ECO:0000256" key="11">
    <source>
        <dbReference type="ARBA" id="ARBA00034535"/>
    </source>
</evidence>
<dbReference type="InterPro" id="IPR035463">
    <property type="entry name" value="Pex13"/>
</dbReference>
<dbReference type="GO" id="GO:0005778">
    <property type="term" value="C:peroxisomal membrane"/>
    <property type="evidence" value="ECO:0007669"/>
    <property type="project" value="UniProtKB-SubCell"/>
</dbReference>
<keyword evidence="3" id="KW-0813">Transport</keyword>
<dbReference type="Proteomes" id="UP000093561">
    <property type="component" value="Unassembled WGS sequence"/>
</dbReference>